<gene>
    <name evidence="5" type="ORF">PSON_ATCC_30995.1.T0860145</name>
</gene>
<dbReference type="PROSITE" id="PS01359">
    <property type="entry name" value="ZF_PHD_1"/>
    <property type="match status" value="1"/>
</dbReference>
<evidence type="ECO:0000256" key="1">
    <source>
        <dbReference type="ARBA" id="ARBA00022723"/>
    </source>
</evidence>
<feature type="domain" description="SET" evidence="4">
    <location>
        <begin position="238"/>
        <end position="361"/>
    </location>
</feature>
<dbReference type="EMBL" id="CAJJDN010000086">
    <property type="protein sequence ID" value="CAD8106315.1"/>
    <property type="molecule type" value="Genomic_DNA"/>
</dbReference>
<dbReference type="InterPro" id="IPR001214">
    <property type="entry name" value="SET_dom"/>
</dbReference>
<sequence>MKEQSNTCPISISDVKEVLKPKLLVFNKKIVCADCKKWILKQKYVNCIICEDAYHFNCTSQKQKVLSKDWTCLRCIELKNTFPDTNDVEIDSICQKCSKEVNTQDQELCSKCSKIFHKKCYGSKTISPICNFCYQQKPPKIMVNNKMNQLLNLSIPITCSNQFILPCCVYDDKLRQNCFQSLQYALYCQNINFNDDLVYQSVKKELNNGYSEKLDPLIGKDLRAFKQYKQVTRSGFYGPLIVEYNLDQGFYVKSVQPIAYKTLICEYVGDVFRFADQVYSTSDSMMSLLETGFAATSLVIIPEKNGNIAKYLSGINNSKKNSKKIQQNVKSRRYNVEGESRVILYACRDIKSGEILYYDYNEGEFKYNTNYFV</sequence>
<dbReference type="GO" id="GO:0008270">
    <property type="term" value="F:zinc ion binding"/>
    <property type="evidence" value="ECO:0007669"/>
    <property type="project" value="UniProtKB-KW"/>
</dbReference>
<evidence type="ECO:0000313" key="6">
    <source>
        <dbReference type="Proteomes" id="UP000692954"/>
    </source>
</evidence>
<dbReference type="PANTHER" id="PTHR48442:SF1">
    <property type="entry name" value="SET DOMAIN-CONTAINING PROTEIN"/>
    <property type="match status" value="1"/>
</dbReference>
<keyword evidence="3" id="KW-0862">Zinc</keyword>
<dbReference type="PROSITE" id="PS50280">
    <property type="entry name" value="SET"/>
    <property type="match status" value="1"/>
</dbReference>
<dbReference type="Proteomes" id="UP000692954">
    <property type="component" value="Unassembled WGS sequence"/>
</dbReference>
<evidence type="ECO:0000256" key="2">
    <source>
        <dbReference type="ARBA" id="ARBA00022771"/>
    </source>
</evidence>
<dbReference type="AlphaFoldDB" id="A0A8S1PT27"/>
<keyword evidence="6" id="KW-1185">Reference proteome</keyword>
<dbReference type="OrthoDB" id="336088at2759"/>
<dbReference type="InterPro" id="IPR019786">
    <property type="entry name" value="Zinc_finger_PHD-type_CS"/>
</dbReference>
<organism evidence="5 6">
    <name type="scientific">Paramecium sonneborni</name>
    <dbReference type="NCBI Taxonomy" id="65129"/>
    <lineage>
        <taxon>Eukaryota</taxon>
        <taxon>Sar</taxon>
        <taxon>Alveolata</taxon>
        <taxon>Ciliophora</taxon>
        <taxon>Intramacronucleata</taxon>
        <taxon>Oligohymenophorea</taxon>
        <taxon>Peniculida</taxon>
        <taxon>Parameciidae</taxon>
        <taxon>Paramecium</taxon>
    </lineage>
</organism>
<dbReference type="InterPro" id="IPR053114">
    <property type="entry name" value="ATXR5/ATXR6"/>
</dbReference>
<accession>A0A8S1PT27</accession>
<comment type="caution">
    <text evidence="5">The sequence shown here is derived from an EMBL/GenBank/DDBJ whole genome shotgun (WGS) entry which is preliminary data.</text>
</comment>
<dbReference type="Pfam" id="PF00856">
    <property type="entry name" value="SET"/>
    <property type="match status" value="1"/>
</dbReference>
<evidence type="ECO:0000259" key="4">
    <source>
        <dbReference type="PROSITE" id="PS50280"/>
    </source>
</evidence>
<keyword evidence="1" id="KW-0479">Metal-binding</keyword>
<proteinExistence type="predicted"/>
<dbReference type="PANTHER" id="PTHR48442">
    <property type="entry name" value="SET DOMAIN-CONTAINING PROTEIN"/>
    <property type="match status" value="1"/>
</dbReference>
<name>A0A8S1PT27_9CILI</name>
<evidence type="ECO:0000313" key="5">
    <source>
        <dbReference type="EMBL" id="CAD8106315.1"/>
    </source>
</evidence>
<evidence type="ECO:0000256" key="3">
    <source>
        <dbReference type="ARBA" id="ARBA00022833"/>
    </source>
</evidence>
<protein>
    <recommendedName>
        <fullName evidence="4">SET domain-containing protein</fullName>
    </recommendedName>
</protein>
<reference evidence="5" key="1">
    <citation type="submission" date="2021-01" db="EMBL/GenBank/DDBJ databases">
        <authorList>
            <consortium name="Genoscope - CEA"/>
            <person name="William W."/>
        </authorList>
    </citation>
    <scope>NUCLEOTIDE SEQUENCE</scope>
</reference>
<keyword evidence="2" id="KW-0863">Zinc-finger</keyword>